<dbReference type="EMBL" id="CP019454">
    <property type="protein sequence ID" value="AUW94313.1"/>
    <property type="molecule type" value="Genomic_DNA"/>
</dbReference>
<keyword evidence="2" id="KW-0238">DNA-binding</keyword>
<gene>
    <name evidence="5" type="ORF">BXT84_10495</name>
</gene>
<dbReference type="PANTHER" id="PTHR30146:SF109">
    <property type="entry name" value="HTH-TYPE TRANSCRIPTIONAL REGULATOR GALS"/>
    <property type="match status" value="1"/>
</dbReference>
<name>A0ABM6RS86_9FIRM</name>
<dbReference type="Gene3D" id="3.40.50.2300">
    <property type="match status" value="2"/>
</dbReference>
<dbReference type="InterPro" id="IPR010982">
    <property type="entry name" value="Lambda_DNA-bd_dom_sf"/>
</dbReference>
<dbReference type="Pfam" id="PF00356">
    <property type="entry name" value="LacI"/>
    <property type="match status" value="1"/>
</dbReference>
<evidence type="ECO:0000313" key="6">
    <source>
        <dbReference type="Proteomes" id="UP000325292"/>
    </source>
</evidence>
<reference evidence="5 6" key="1">
    <citation type="journal article" date="2019" name="Sci. Rep.">
        <title>Sulfobacillus thermotolerans: new insights into resistance and metabolic capacities of acidophilic chemolithotrophs.</title>
        <authorList>
            <person name="Panyushkina A.E."/>
            <person name="Babenko V.V."/>
            <person name="Nikitina A.S."/>
            <person name="Selezneva O.V."/>
            <person name="Tsaplina I.A."/>
            <person name="Letarova M.A."/>
            <person name="Kostryukova E.S."/>
            <person name="Letarov A.V."/>
        </authorList>
    </citation>
    <scope>NUCLEOTIDE SEQUENCE [LARGE SCALE GENOMIC DNA]</scope>
    <source>
        <strain evidence="5 6">Kr1</strain>
    </source>
</reference>
<evidence type="ECO:0000256" key="2">
    <source>
        <dbReference type="ARBA" id="ARBA00023125"/>
    </source>
</evidence>
<dbReference type="InterPro" id="IPR000843">
    <property type="entry name" value="HTH_LacI"/>
</dbReference>
<evidence type="ECO:0000313" key="5">
    <source>
        <dbReference type="EMBL" id="AUW94313.1"/>
    </source>
</evidence>
<accession>A0ABM6RS86</accession>
<keyword evidence="6" id="KW-1185">Reference proteome</keyword>
<sequence length="342" mass="38615">MATRKDVAVRAEVSETTVSRVLNSNGYVEETVRQRVLQAIKDLNYVPHRIARSLKTGKTQDIACITHSVTNPFYGELVLGIEEEAYRRGYSFSLFNRDLNERDYYDALRRQAHDGLIVLSPVEWTRVADLQSHLNGLPVIAYWDWLENPTIPYVSADLVDAMKLAVYHLLSLKHERVLFLGHEAQRLEQNPRLLGYQRALSEAGIPIRPHLIQGIPRWEDSLSAGYERVIDVLNDGQTFTAIAAANDLLAIGAIRALHDKGFKVPEDISVTGIDDIDIASYIDPPLTTVQIPKRDIGRILATQLIDHIEGHKQFFSLPPLKGRLILRHSTAPTDILRSEFND</sequence>
<evidence type="ECO:0000256" key="3">
    <source>
        <dbReference type="ARBA" id="ARBA00023163"/>
    </source>
</evidence>
<dbReference type="SUPFAM" id="SSF47413">
    <property type="entry name" value="lambda repressor-like DNA-binding domains"/>
    <property type="match status" value="1"/>
</dbReference>
<dbReference type="SMART" id="SM00354">
    <property type="entry name" value="HTH_LACI"/>
    <property type="match status" value="1"/>
</dbReference>
<dbReference type="PROSITE" id="PS50932">
    <property type="entry name" value="HTH_LACI_2"/>
    <property type="match status" value="1"/>
</dbReference>
<dbReference type="InterPro" id="IPR046335">
    <property type="entry name" value="LacI/GalR-like_sensor"/>
</dbReference>
<dbReference type="CDD" id="cd01392">
    <property type="entry name" value="HTH_LacI"/>
    <property type="match status" value="1"/>
</dbReference>
<organism evidence="5 6">
    <name type="scientific">Sulfobacillus thermotolerans</name>
    <dbReference type="NCBI Taxonomy" id="338644"/>
    <lineage>
        <taxon>Bacteria</taxon>
        <taxon>Bacillati</taxon>
        <taxon>Bacillota</taxon>
        <taxon>Clostridia</taxon>
        <taxon>Eubacteriales</taxon>
        <taxon>Clostridiales Family XVII. Incertae Sedis</taxon>
        <taxon>Sulfobacillus</taxon>
    </lineage>
</organism>
<dbReference type="SUPFAM" id="SSF53822">
    <property type="entry name" value="Periplasmic binding protein-like I"/>
    <property type="match status" value="1"/>
</dbReference>
<evidence type="ECO:0000259" key="4">
    <source>
        <dbReference type="PROSITE" id="PS50932"/>
    </source>
</evidence>
<keyword evidence="1" id="KW-0805">Transcription regulation</keyword>
<dbReference type="InterPro" id="IPR028082">
    <property type="entry name" value="Peripla_BP_I"/>
</dbReference>
<feature type="domain" description="HTH lacI-type" evidence="4">
    <location>
        <begin position="2"/>
        <end position="56"/>
    </location>
</feature>
<keyword evidence="3" id="KW-0804">Transcription</keyword>
<dbReference type="PANTHER" id="PTHR30146">
    <property type="entry name" value="LACI-RELATED TRANSCRIPTIONAL REPRESSOR"/>
    <property type="match status" value="1"/>
</dbReference>
<evidence type="ECO:0000256" key="1">
    <source>
        <dbReference type="ARBA" id="ARBA00023015"/>
    </source>
</evidence>
<dbReference type="CDD" id="cd06267">
    <property type="entry name" value="PBP1_LacI_sugar_binding-like"/>
    <property type="match status" value="1"/>
</dbReference>
<dbReference type="Proteomes" id="UP000325292">
    <property type="component" value="Chromosome"/>
</dbReference>
<dbReference type="Pfam" id="PF13377">
    <property type="entry name" value="Peripla_BP_3"/>
    <property type="match status" value="1"/>
</dbReference>
<protein>
    <recommendedName>
        <fullName evidence="4">HTH lacI-type domain-containing protein</fullName>
    </recommendedName>
</protein>
<dbReference type="Gene3D" id="1.10.260.40">
    <property type="entry name" value="lambda repressor-like DNA-binding domains"/>
    <property type="match status" value="1"/>
</dbReference>
<proteinExistence type="predicted"/>